<keyword evidence="5" id="KW-1185">Reference proteome</keyword>
<dbReference type="SUPFAM" id="SSF47781">
    <property type="entry name" value="RuvA domain 2-like"/>
    <property type="match status" value="1"/>
</dbReference>
<evidence type="ECO:0000259" key="3">
    <source>
        <dbReference type="Pfam" id="PF17782"/>
    </source>
</evidence>
<evidence type="ECO:0000313" key="5">
    <source>
        <dbReference type="Proteomes" id="UP000001691"/>
    </source>
</evidence>
<dbReference type="PATRIC" id="fig|471821.5.peg.1147"/>
<dbReference type="Pfam" id="PF02481">
    <property type="entry name" value="DNA_processg_A"/>
    <property type="match status" value="1"/>
</dbReference>
<dbReference type="NCBIfam" id="TIGR00732">
    <property type="entry name" value="dprA"/>
    <property type="match status" value="1"/>
</dbReference>
<sequence>MNERELSLFKLLSATDIGAIRFFRLLDKFGDTELILKASKRDLMSVEGIGQAIADTIFNSSDSGKAEKELETAIKNNIKITFYYNSDYPKPLRDFADKPLILYIKGNILEKDFDSISIVGSRRISNYGKTVTSEFASYFAKKGITIVSGLARGVDSQAHITALENKSRTIAVLGNGLLVNYPPENAKLQEKISQCGAVISELQLRKQPDRGTFPRRNRIIAGFSRATLLTEAALKSGALITARFCAEYGKDVFAVPGSIYSSISKGTNELIQNGAFIALGPHDMADQLKWTSKDKISKTNKLPSLDKLELEVLSLIENDSAGLPPDLIAQKLNIGISETAPVLLKLEINGLIKTTPGQIYVRAY</sequence>
<dbReference type="InterPro" id="IPR003488">
    <property type="entry name" value="DprA"/>
</dbReference>
<organism evidence="4 5">
    <name type="scientific">Endomicrobium trichonymphae</name>
    <dbReference type="NCBI Taxonomy" id="1408204"/>
    <lineage>
        <taxon>Bacteria</taxon>
        <taxon>Pseudomonadati</taxon>
        <taxon>Elusimicrobiota</taxon>
        <taxon>Endomicrobiia</taxon>
        <taxon>Endomicrobiales</taxon>
        <taxon>Endomicrobiaceae</taxon>
        <taxon>Candidatus Endomicrobiellum</taxon>
    </lineage>
</organism>
<proteinExistence type="inferred from homology"/>
<dbReference type="InterPro" id="IPR057666">
    <property type="entry name" value="DrpA_SLOG"/>
</dbReference>
<dbReference type="KEGG" id="rsd:TGRD_663"/>
<evidence type="ECO:0000259" key="2">
    <source>
        <dbReference type="Pfam" id="PF02481"/>
    </source>
</evidence>
<feature type="domain" description="DprA winged helix" evidence="3">
    <location>
        <begin position="300"/>
        <end position="358"/>
    </location>
</feature>
<dbReference type="AlphaFoldDB" id="B1GYR3"/>
<dbReference type="RefSeq" id="WP_015423677.1">
    <property type="nucleotide sequence ID" value="NC_020419.1"/>
</dbReference>
<feature type="domain" description="Smf/DprA SLOG" evidence="2">
    <location>
        <begin position="80"/>
        <end position="288"/>
    </location>
</feature>
<comment type="similarity">
    <text evidence="1">Belongs to the DprA/Smf family.</text>
</comment>
<dbReference type="Gene3D" id="3.40.50.450">
    <property type="match status" value="1"/>
</dbReference>
<dbReference type="SUPFAM" id="SSF102405">
    <property type="entry name" value="MCP/YpsA-like"/>
    <property type="match status" value="1"/>
</dbReference>
<dbReference type="Proteomes" id="UP000001691">
    <property type="component" value="Chromosome"/>
</dbReference>
<dbReference type="HOGENOM" id="CLU_029601_0_3_0"/>
<dbReference type="GO" id="GO:0009294">
    <property type="term" value="P:DNA-mediated transformation"/>
    <property type="evidence" value="ECO:0007669"/>
    <property type="project" value="InterPro"/>
</dbReference>
<dbReference type="EMBL" id="AP009510">
    <property type="protein sequence ID" value="BAG14156.1"/>
    <property type="molecule type" value="Genomic_DNA"/>
</dbReference>
<gene>
    <name evidence="4" type="ordered locus">TGRD_663</name>
</gene>
<dbReference type="STRING" id="471821.TGRD_673"/>
<dbReference type="InterPro" id="IPR010994">
    <property type="entry name" value="RuvA_2-like"/>
</dbReference>
<dbReference type="Pfam" id="PF17782">
    <property type="entry name" value="WHD_DprA"/>
    <property type="match status" value="1"/>
</dbReference>
<accession>B1GYR3</accession>
<reference evidence="5" key="1">
    <citation type="journal article" date="2008" name="Proc. Natl. Acad. Sci. U.S.A.">
        <title>Complete genome of the uncultured termite group 1 bacteria in a single host protist cell.</title>
        <authorList>
            <person name="Hongoh Y."/>
            <person name="Sharma V.K."/>
            <person name="Prakash T."/>
            <person name="Noda S."/>
            <person name="Taylor T.D."/>
            <person name="Kudo T."/>
            <person name="Sakaki Y."/>
            <person name="Toyoda A."/>
            <person name="Hattori M."/>
            <person name="Ohkuma M."/>
        </authorList>
    </citation>
    <scope>NUCLEOTIDE SEQUENCE [LARGE SCALE GENOMIC DNA]</scope>
    <source>
        <strain evidence="5">Rs-D17 genomovar Ri2008</strain>
    </source>
</reference>
<name>B1GYR3_ENDTX</name>
<evidence type="ECO:0000256" key="1">
    <source>
        <dbReference type="ARBA" id="ARBA00006525"/>
    </source>
</evidence>
<evidence type="ECO:0000313" key="4">
    <source>
        <dbReference type="EMBL" id="BAG14156.1"/>
    </source>
</evidence>
<protein>
    <submittedName>
        <fullName evidence="4">DprA/Smf family DNA processing protein</fullName>
    </submittedName>
</protein>
<dbReference type="InterPro" id="IPR041614">
    <property type="entry name" value="DprA_WH"/>
</dbReference>
<dbReference type="PANTHER" id="PTHR43022:SF1">
    <property type="entry name" value="PROTEIN SMF"/>
    <property type="match status" value="1"/>
</dbReference>
<dbReference type="PANTHER" id="PTHR43022">
    <property type="entry name" value="PROTEIN SMF"/>
    <property type="match status" value="1"/>
</dbReference>